<feature type="compositionally biased region" description="Basic and acidic residues" evidence="1">
    <location>
        <begin position="136"/>
        <end position="147"/>
    </location>
</feature>
<dbReference type="PANTHER" id="PTHR33825">
    <property type="entry name" value="CHITINASE-LIKE PROTEIN"/>
    <property type="match status" value="1"/>
</dbReference>
<sequence>MVDPLFWLGLSLLLVAVSLTAVLVAALPALQELSRAARSAEKLFDTLSRELPPTLESIRLTGMEINNLTDDVSEGVQSAGRIVQQLDQSLSGVKRQAQQAQVTTRSVVAGFKAAWKSFNRPSATRRSREGAMSTHDLAHDLSPHESSSRLPADSRIAMEAASQGYHAYSSPYHRNSYTEAPNELQDELVNSDERSDRATSFQEPSLDEF</sequence>
<protein>
    <submittedName>
        <fullName evidence="3">DUF948 domain-containing protein</fullName>
    </submittedName>
</protein>
<keyword evidence="4" id="KW-1185">Reference proteome</keyword>
<feature type="transmembrane region" description="Helical" evidence="2">
    <location>
        <begin position="6"/>
        <end position="30"/>
    </location>
</feature>
<dbReference type="PANTHER" id="PTHR33825:SF5">
    <property type="entry name" value="TRANSMEMBRANE PROTEIN"/>
    <property type="match status" value="1"/>
</dbReference>
<name>A0A9E8ZDX8_9CYAN</name>
<accession>A0A9E8ZDX8</accession>
<dbReference type="AlphaFoldDB" id="A0A9E8ZDX8"/>
<keyword evidence="2" id="KW-0472">Membrane</keyword>
<feature type="region of interest" description="Disordered" evidence="1">
    <location>
        <begin position="120"/>
        <end position="151"/>
    </location>
</feature>
<feature type="region of interest" description="Disordered" evidence="1">
    <location>
        <begin position="169"/>
        <end position="209"/>
    </location>
</feature>
<gene>
    <name evidence="3" type="ORF">OXH18_05220</name>
</gene>
<dbReference type="Proteomes" id="UP001163152">
    <property type="component" value="Chromosome"/>
</dbReference>
<keyword evidence="2" id="KW-0812">Transmembrane</keyword>
<organism evidence="3 4">
    <name type="scientific">Thermocoleostomius sinensis A174</name>
    <dbReference type="NCBI Taxonomy" id="2016057"/>
    <lineage>
        <taxon>Bacteria</taxon>
        <taxon>Bacillati</taxon>
        <taxon>Cyanobacteriota</taxon>
        <taxon>Cyanophyceae</taxon>
        <taxon>Oculatellales</taxon>
        <taxon>Oculatellaceae</taxon>
        <taxon>Thermocoleostomius</taxon>
    </lineage>
</organism>
<evidence type="ECO:0000256" key="2">
    <source>
        <dbReference type="SAM" id="Phobius"/>
    </source>
</evidence>
<dbReference type="RefSeq" id="WP_268611346.1">
    <property type="nucleotide sequence ID" value="NZ_CP113797.1"/>
</dbReference>
<dbReference type="EMBL" id="CP113797">
    <property type="protein sequence ID" value="WAL61393.1"/>
    <property type="molecule type" value="Genomic_DNA"/>
</dbReference>
<dbReference type="KEGG" id="tsin:OXH18_05220"/>
<keyword evidence="2" id="KW-1133">Transmembrane helix</keyword>
<evidence type="ECO:0000256" key="1">
    <source>
        <dbReference type="SAM" id="MobiDB-lite"/>
    </source>
</evidence>
<proteinExistence type="predicted"/>
<evidence type="ECO:0000313" key="4">
    <source>
        <dbReference type="Proteomes" id="UP001163152"/>
    </source>
</evidence>
<reference evidence="3" key="1">
    <citation type="submission" date="2022-12" db="EMBL/GenBank/DDBJ databases">
        <title>Polyphasic identification of a Novel Hot-Spring Cyanobacterium Ocullathermofonsia sinensis gen nov. sp. nov. and Genomic Insights on its Adaptations to the Thermal Habitat.</title>
        <authorList>
            <person name="Daroch M."/>
            <person name="Tang J."/>
            <person name="Jiang Y."/>
        </authorList>
    </citation>
    <scope>NUCLEOTIDE SEQUENCE</scope>
    <source>
        <strain evidence="3">PKUAC-SCTA174</strain>
    </source>
</reference>
<evidence type="ECO:0000313" key="3">
    <source>
        <dbReference type="EMBL" id="WAL61393.1"/>
    </source>
</evidence>